<reference evidence="2 3" key="1">
    <citation type="submission" date="2016-10" db="EMBL/GenBank/DDBJ databases">
        <authorList>
            <person name="de Groot N.N."/>
        </authorList>
    </citation>
    <scope>NUCLEOTIDE SEQUENCE [LARGE SCALE GENOMIC DNA]</scope>
    <source>
        <strain evidence="2 3">DSM 28129</strain>
    </source>
</reference>
<keyword evidence="3" id="KW-1185">Reference proteome</keyword>
<proteinExistence type="predicted"/>
<dbReference type="EMBL" id="FNBG01000020">
    <property type="protein sequence ID" value="SDF92462.1"/>
    <property type="molecule type" value="Genomic_DNA"/>
</dbReference>
<dbReference type="AlphaFoldDB" id="A0A1G7Q1L7"/>
<dbReference type="STRING" id="670482.SAMN04488542_12089"/>
<dbReference type="OrthoDB" id="115213at2"/>
<dbReference type="InterPro" id="IPR014922">
    <property type="entry name" value="YdhG-like"/>
</dbReference>
<gene>
    <name evidence="2" type="ORF">SAMN04488542_12089</name>
</gene>
<name>A0A1G7Q1L7_9BACL</name>
<dbReference type="Pfam" id="PF08818">
    <property type="entry name" value="DUF1801"/>
    <property type="match status" value="1"/>
</dbReference>
<dbReference type="RefSeq" id="WP_091232990.1">
    <property type="nucleotide sequence ID" value="NZ_FNBG01000020.1"/>
</dbReference>
<protein>
    <submittedName>
        <fullName evidence="2">Uncharacterized conserved protein YdhG, YjbR/CyaY-like superfamily, DUF1801 family</fullName>
    </submittedName>
</protein>
<dbReference type="Proteomes" id="UP000198972">
    <property type="component" value="Unassembled WGS sequence"/>
</dbReference>
<sequence length="129" mass="14313">MNGDKVAFSSIDEYIALFPPDVQDKLQTLRKVIKEAAPGANEKISYQMPTFALHGNLVHFAAYQNHIGFYPGASGISAFLDELSVYKNAKGSVQFPIDELPPYALITRIVQFRVAENIGRADAKLKKKK</sequence>
<evidence type="ECO:0000259" key="1">
    <source>
        <dbReference type="Pfam" id="PF08818"/>
    </source>
</evidence>
<organism evidence="2 3">
    <name type="scientific">Fontibacillus panacisegetis</name>
    <dbReference type="NCBI Taxonomy" id="670482"/>
    <lineage>
        <taxon>Bacteria</taxon>
        <taxon>Bacillati</taxon>
        <taxon>Bacillota</taxon>
        <taxon>Bacilli</taxon>
        <taxon>Bacillales</taxon>
        <taxon>Paenibacillaceae</taxon>
        <taxon>Fontibacillus</taxon>
    </lineage>
</organism>
<accession>A0A1G7Q1L7</accession>
<evidence type="ECO:0000313" key="3">
    <source>
        <dbReference type="Proteomes" id="UP000198972"/>
    </source>
</evidence>
<dbReference type="SUPFAM" id="SSF159888">
    <property type="entry name" value="YdhG-like"/>
    <property type="match status" value="1"/>
</dbReference>
<evidence type="ECO:0000313" key="2">
    <source>
        <dbReference type="EMBL" id="SDF92462.1"/>
    </source>
</evidence>
<dbReference type="Gene3D" id="3.90.1150.200">
    <property type="match status" value="1"/>
</dbReference>
<feature type="domain" description="YdhG-like" evidence="1">
    <location>
        <begin position="23"/>
        <end position="114"/>
    </location>
</feature>